<dbReference type="KEGG" id="csl:COCSUDRAFT_59665"/>
<proteinExistence type="predicted"/>
<dbReference type="Pfam" id="PF00400">
    <property type="entry name" value="WD40"/>
    <property type="match status" value="1"/>
</dbReference>
<dbReference type="GeneID" id="17037113"/>
<evidence type="ECO:0000313" key="1">
    <source>
        <dbReference type="EMBL" id="EIE19183.1"/>
    </source>
</evidence>
<dbReference type="STRING" id="574566.I0YLB4"/>
<dbReference type="Gene3D" id="2.130.10.10">
    <property type="entry name" value="YVTN repeat-like/Quinoprotein amine dehydrogenase"/>
    <property type="match status" value="1"/>
</dbReference>
<reference evidence="1 2" key="1">
    <citation type="journal article" date="2012" name="Genome Biol.">
        <title>The genome of the polar eukaryotic microalga coccomyxa subellipsoidea reveals traits of cold adaptation.</title>
        <authorList>
            <person name="Blanc G."/>
            <person name="Agarkova I."/>
            <person name="Grimwood J."/>
            <person name="Kuo A."/>
            <person name="Brueggeman A."/>
            <person name="Dunigan D."/>
            <person name="Gurnon J."/>
            <person name="Ladunga I."/>
            <person name="Lindquist E."/>
            <person name="Lucas S."/>
            <person name="Pangilinan J."/>
            <person name="Proschold T."/>
            <person name="Salamov A."/>
            <person name="Schmutz J."/>
            <person name="Weeks D."/>
            <person name="Yamada T."/>
            <person name="Claverie J.M."/>
            <person name="Grigoriev I."/>
            <person name="Van Etten J."/>
            <person name="Lomsadze A."/>
            <person name="Borodovsky M."/>
        </authorList>
    </citation>
    <scope>NUCLEOTIDE SEQUENCE [LARGE SCALE GENOMIC DNA]</scope>
    <source>
        <strain evidence="1 2">C-169</strain>
    </source>
</reference>
<dbReference type="InterPro" id="IPR001680">
    <property type="entry name" value="WD40_rpt"/>
</dbReference>
<evidence type="ECO:0000313" key="2">
    <source>
        <dbReference type="Proteomes" id="UP000007264"/>
    </source>
</evidence>
<dbReference type="EMBL" id="AGSI01000020">
    <property type="protein sequence ID" value="EIE19183.1"/>
    <property type="molecule type" value="Genomic_DNA"/>
</dbReference>
<sequence>MARSIPERWQPGYVFSLGAQPDDGRLLAACCSDGSVRTWVREGGGLTPLTGLRLHNAMGSAAVWHADGCRIAATFIDGSISVLDVRTWEVVWRGDAGCPVFGCCFLPSAPDVLAVCCPEDHIRLFDTSAAEPTPAIERAGVGSLWGAAAKPRQLLCIAASADGRALATSGEAFINAKAEEVPRGDADGVDDGLFDGGDLFTSRGTTASNSHCQQVKKQGKLSPIHIWQTMGS</sequence>
<dbReference type="RefSeq" id="XP_005643727.1">
    <property type="nucleotide sequence ID" value="XM_005643670.1"/>
</dbReference>
<dbReference type="OrthoDB" id="269872at2759"/>
<comment type="caution">
    <text evidence="1">The sequence shown here is derived from an EMBL/GenBank/DDBJ whole genome shotgun (WGS) entry which is preliminary data.</text>
</comment>
<gene>
    <name evidence="1" type="ORF">COCSUDRAFT_59665</name>
</gene>
<dbReference type="Proteomes" id="UP000007264">
    <property type="component" value="Unassembled WGS sequence"/>
</dbReference>
<dbReference type="SMART" id="SM00320">
    <property type="entry name" value="WD40"/>
    <property type="match status" value="3"/>
</dbReference>
<dbReference type="InterPro" id="IPR015943">
    <property type="entry name" value="WD40/YVTN_repeat-like_dom_sf"/>
</dbReference>
<keyword evidence="2" id="KW-1185">Reference proteome</keyword>
<accession>I0YLB4</accession>
<dbReference type="InterPro" id="IPR036322">
    <property type="entry name" value="WD40_repeat_dom_sf"/>
</dbReference>
<dbReference type="AlphaFoldDB" id="I0YLB4"/>
<dbReference type="SUPFAM" id="SSF50978">
    <property type="entry name" value="WD40 repeat-like"/>
    <property type="match status" value="1"/>
</dbReference>
<name>I0YLB4_COCSC</name>
<protein>
    <submittedName>
        <fullName evidence="1">WD40 repeat-like protein</fullName>
    </submittedName>
</protein>
<organism evidence="1 2">
    <name type="scientific">Coccomyxa subellipsoidea (strain C-169)</name>
    <name type="common">Green microalga</name>
    <dbReference type="NCBI Taxonomy" id="574566"/>
    <lineage>
        <taxon>Eukaryota</taxon>
        <taxon>Viridiplantae</taxon>
        <taxon>Chlorophyta</taxon>
        <taxon>core chlorophytes</taxon>
        <taxon>Trebouxiophyceae</taxon>
        <taxon>Trebouxiophyceae incertae sedis</taxon>
        <taxon>Coccomyxaceae</taxon>
        <taxon>Coccomyxa</taxon>
        <taxon>Coccomyxa subellipsoidea</taxon>
    </lineage>
</organism>